<feature type="transmembrane region" description="Helical" evidence="7">
    <location>
        <begin position="179"/>
        <end position="202"/>
    </location>
</feature>
<evidence type="ECO:0000256" key="2">
    <source>
        <dbReference type="ARBA" id="ARBA00006333"/>
    </source>
</evidence>
<dbReference type="Gene3D" id="1.20.1250.20">
    <property type="entry name" value="MFS general substrate transporter like domains"/>
    <property type="match status" value="1"/>
</dbReference>
<comment type="similarity">
    <text evidence="2">Belongs to the terpene synthase family.</text>
</comment>
<dbReference type="Pfam" id="PF05978">
    <property type="entry name" value="UNC-93"/>
    <property type="match status" value="1"/>
</dbReference>
<dbReference type="PANTHER" id="PTHR23294">
    <property type="entry name" value="ET TRANSLATION PRODUCT-RELATED"/>
    <property type="match status" value="1"/>
</dbReference>
<dbReference type="GO" id="GO:0008299">
    <property type="term" value="P:isoprenoid biosynthetic process"/>
    <property type="evidence" value="ECO:0007669"/>
    <property type="project" value="UniProtKB-ARBA"/>
</dbReference>
<keyword evidence="4 7" id="KW-1133">Transmembrane helix</keyword>
<evidence type="ECO:0000256" key="4">
    <source>
        <dbReference type="ARBA" id="ARBA00022989"/>
    </source>
</evidence>
<feature type="transmembrane region" description="Helical" evidence="7">
    <location>
        <begin position="309"/>
        <end position="326"/>
    </location>
</feature>
<evidence type="ECO:0000256" key="5">
    <source>
        <dbReference type="ARBA" id="ARBA00023136"/>
    </source>
</evidence>
<dbReference type="GO" id="GO:0016020">
    <property type="term" value="C:membrane"/>
    <property type="evidence" value="ECO:0007669"/>
    <property type="project" value="UniProtKB-SubCell"/>
</dbReference>
<dbReference type="SFLD" id="SFLDG01020">
    <property type="entry name" value="Terpene_Cyclase_Like_2"/>
    <property type="match status" value="1"/>
</dbReference>
<evidence type="ECO:0000256" key="1">
    <source>
        <dbReference type="ARBA" id="ARBA00004141"/>
    </source>
</evidence>
<evidence type="ECO:0000313" key="9">
    <source>
        <dbReference type="Proteomes" id="UP000757232"/>
    </source>
</evidence>
<feature type="transmembrane region" description="Helical" evidence="7">
    <location>
        <begin position="44"/>
        <end position="66"/>
    </location>
</feature>
<dbReference type="Pfam" id="PF19086">
    <property type="entry name" value="Terpene_syn_C_2"/>
    <property type="match status" value="1"/>
</dbReference>
<dbReference type="OrthoDB" id="196103at2759"/>
<dbReference type="InterPro" id="IPR034686">
    <property type="entry name" value="Terpene_cyclase-like_2"/>
</dbReference>
<feature type="region of interest" description="Disordered" evidence="6">
    <location>
        <begin position="1"/>
        <end position="20"/>
    </location>
</feature>
<feature type="transmembrane region" description="Helical" evidence="7">
    <location>
        <begin position="384"/>
        <end position="405"/>
    </location>
</feature>
<proteinExistence type="inferred from homology"/>
<gene>
    <name evidence="8" type="ORF">A7U60_g1967</name>
</gene>
<feature type="transmembrane region" description="Helical" evidence="7">
    <location>
        <begin position="112"/>
        <end position="133"/>
    </location>
</feature>
<feature type="compositionally biased region" description="Basic and acidic residues" evidence="6">
    <location>
        <begin position="1"/>
        <end position="10"/>
    </location>
</feature>
<evidence type="ECO:0000256" key="3">
    <source>
        <dbReference type="ARBA" id="ARBA00022692"/>
    </source>
</evidence>
<evidence type="ECO:0000256" key="7">
    <source>
        <dbReference type="SAM" id="Phobius"/>
    </source>
</evidence>
<dbReference type="InterPro" id="IPR036259">
    <property type="entry name" value="MFS_trans_sf"/>
</dbReference>
<dbReference type="InterPro" id="IPR010291">
    <property type="entry name" value="Ion_channel_UNC-93"/>
</dbReference>
<dbReference type="Proteomes" id="UP000757232">
    <property type="component" value="Unassembled WGS sequence"/>
</dbReference>
<feature type="transmembrane region" description="Helical" evidence="7">
    <location>
        <begin position="338"/>
        <end position="357"/>
    </location>
</feature>
<feature type="transmembrane region" description="Helical" evidence="7">
    <location>
        <begin position="214"/>
        <end position="234"/>
    </location>
</feature>
<comment type="caution">
    <text evidence="8">The sequence shown here is derived from an EMBL/GenBank/DDBJ whole genome shotgun (WGS) entry which is preliminary data.</text>
</comment>
<dbReference type="Gene3D" id="1.10.600.10">
    <property type="entry name" value="Farnesyl Diphosphate Synthase"/>
    <property type="match status" value="1"/>
</dbReference>
<dbReference type="SUPFAM" id="SSF103473">
    <property type="entry name" value="MFS general substrate transporter"/>
    <property type="match status" value="1"/>
</dbReference>
<dbReference type="AlphaFoldDB" id="A0A9Q5N8N1"/>
<name>A0A9Q5N8N1_SANBA</name>
<sequence>MSGDDSKGKSEGNVTPSSNCEEKLQTADVTNVHLEHKRTGLRKIYYSPLIQVVLLGFVCFMGPGMFNALNGLGGAGQLDATTSANANTAVYAAFAVSAFFSGSICNKLGPRTTLFLGTIGYALYIGAFLALNIRPDLKSFVIAAGAIDGICAGPLWTAQGSLMLAYPTGERKRFESEKGIFIGLFWSIYNIGGVLGAAVSLGRNFHSTAGNVDNGTYIGFLVLSCIGVVIPFLMANPAKIVRSDGSKVSTPARASWKEVLRGIWVTLKEDPSILLLFPMFFASNWFYTWQFNDYNGALFTIRARSLNNLVYWLTQMVGSVAIGKILDFKHLTRRFRAFLGWLLLFVIVFIVHIWGYFYQRTYTRESVKSARSIDIHNKEYPAHLWFYIFCALLNAMWQTATYWMMGAMSNDPGKLAFLTGFYKSIQSAGAAGVWRADAVGIPLQLHEYLPFNLDPTCCWIDLHVTPAILAHWESHSGVRLRIGTSEVTLKLPDLFSLTSFPWAGCNPHYSHSDNSSTEWMFSHGVFSDRKRARLDKTNIELLGAYTYPYASAEDLRLANDLLTIITTLDDFTDEQDAEGAKATRDTFVKALTDDASDDASPIAMFTKDFLKRISHVPSGLKRRLVLHFIEYIDATAKEANLRTDDKIPSFEEYIAVRRLNGAIFPCYDFIEIALGITLPPKVFEDTDFQNIVLAANDMMSLSNDIYSFTKEYSLGIDCCNSITVLMHNDGLSYQEAMNRAGEIYKSRGDAIMALKKSIRSFGPEVDEMVRAFAYGLEQWINGNNAWCLDTPRYYGEDREEVKRTGIVKMRKN</sequence>
<protein>
    <submittedName>
        <fullName evidence="8">MFS general substrate transporter</fullName>
    </submittedName>
</protein>
<evidence type="ECO:0000313" key="8">
    <source>
        <dbReference type="EMBL" id="OCB90782.1"/>
    </source>
</evidence>
<dbReference type="SUPFAM" id="SSF48576">
    <property type="entry name" value="Terpenoid synthases"/>
    <property type="match status" value="1"/>
</dbReference>
<dbReference type="SFLD" id="SFLDS00005">
    <property type="entry name" value="Isoprenoid_Synthase_Type_I"/>
    <property type="match status" value="1"/>
</dbReference>
<keyword evidence="5 7" id="KW-0472">Membrane</keyword>
<dbReference type="InterPro" id="IPR051617">
    <property type="entry name" value="UNC-93-like_regulator"/>
</dbReference>
<organism evidence="8 9">
    <name type="scientific">Sanghuangporus baumii</name>
    <name type="common">Phellinus baumii</name>
    <dbReference type="NCBI Taxonomy" id="108892"/>
    <lineage>
        <taxon>Eukaryota</taxon>
        <taxon>Fungi</taxon>
        <taxon>Dikarya</taxon>
        <taxon>Basidiomycota</taxon>
        <taxon>Agaricomycotina</taxon>
        <taxon>Agaricomycetes</taxon>
        <taxon>Hymenochaetales</taxon>
        <taxon>Hymenochaetaceae</taxon>
        <taxon>Sanghuangporus</taxon>
    </lineage>
</organism>
<dbReference type="InterPro" id="IPR008949">
    <property type="entry name" value="Isoprenoid_synthase_dom_sf"/>
</dbReference>
<comment type="subcellular location">
    <subcellularLocation>
        <location evidence="1">Membrane</location>
        <topology evidence="1">Multi-pass membrane protein</topology>
    </subcellularLocation>
</comment>
<keyword evidence="9" id="KW-1185">Reference proteome</keyword>
<dbReference type="EMBL" id="LNZH02000117">
    <property type="protein sequence ID" value="OCB90782.1"/>
    <property type="molecule type" value="Genomic_DNA"/>
</dbReference>
<accession>A0A9Q5N8N1</accession>
<feature type="transmembrane region" description="Helical" evidence="7">
    <location>
        <begin position="139"/>
        <end position="158"/>
    </location>
</feature>
<feature type="transmembrane region" description="Helical" evidence="7">
    <location>
        <begin position="86"/>
        <end position="105"/>
    </location>
</feature>
<keyword evidence="3 7" id="KW-0812">Transmembrane</keyword>
<dbReference type="GO" id="GO:0010333">
    <property type="term" value="F:terpene synthase activity"/>
    <property type="evidence" value="ECO:0007669"/>
    <property type="project" value="InterPro"/>
</dbReference>
<reference evidence="8" key="1">
    <citation type="submission" date="2016-06" db="EMBL/GenBank/DDBJ databases">
        <title>Draft Genome sequence of the fungus Inonotus baumii.</title>
        <authorList>
            <person name="Zhu H."/>
            <person name="Lin W."/>
        </authorList>
    </citation>
    <scope>NUCLEOTIDE SEQUENCE</scope>
    <source>
        <strain evidence="8">821</strain>
    </source>
</reference>
<dbReference type="PANTHER" id="PTHR23294:SF59">
    <property type="entry name" value="UNC93-LIKE PROTEIN C922.05C"/>
    <property type="match status" value="1"/>
</dbReference>
<evidence type="ECO:0000256" key="6">
    <source>
        <dbReference type="SAM" id="MobiDB-lite"/>
    </source>
</evidence>